<evidence type="ECO:0000256" key="3">
    <source>
        <dbReference type="ARBA" id="ARBA00022679"/>
    </source>
</evidence>
<dbReference type="InterPro" id="IPR002110">
    <property type="entry name" value="Ankyrin_rpt"/>
</dbReference>
<proteinExistence type="predicted"/>
<dbReference type="FunFam" id="1.20.5.460:FF:000003">
    <property type="entry name" value="Death-associated protein kinase 1"/>
    <property type="match status" value="1"/>
</dbReference>
<evidence type="ECO:0000256" key="2">
    <source>
        <dbReference type="ARBA" id="ARBA00022527"/>
    </source>
</evidence>
<dbReference type="Gene3D" id="3.40.50.300">
    <property type="entry name" value="P-loop containing nucleotide triphosphate hydrolases"/>
    <property type="match status" value="1"/>
</dbReference>
<dbReference type="PROSITE" id="PS51424">
    <property type="entry name" value="ROC"/>
    <property type="match status" value="1"/>
</dbReference>
<dbReference type="GO" id="GO:0005737">
    <property type="term" value="C:cytoplasm"/>
    <property type="evidence" value="ECO:0007669"/>
    <property type="project" value="TreeGrafter"/>
</dbReference>
<dbReference type="SUPFAM" id="SSF56112">
    <property type="entry name" value="Protein kinase-like (PK-like)"/>
    <property type="match status" value="1"/>
</dbReference>
<evidence type="ECO:0000313" key="12">
    <source>
        <dbReference type="Ensembl" id="ENSEBUP00000001954.1"/>
    </source>
</evidence>
<keyword evidence="3" id="KW-0808">Transferase</keyword>
<evidence type="ECO:0000259" key="10">
    <source>
        <dbReference type="PROSITE" id="PS50017"/>
    </source>
</evidence>
<dbReference type="Gene3D" id="1.10.510.10">
    <property type="entry name" value="Transferase(Phosphotransferase) domain 1"/>
    <property type="match status" value="1"/>
</dbReference>
<dbReference type="InterPro" id="IPR027417">
    <property type="entry name" value="P-loop_NTPase"/>
</dbReference>
<feature type="domain" description="Protein kinase" evidence="9">
    <location>
        <begin position="11"/>
        <end position="274"/>
    </location>
</feature>
<dbReference type="InterPro" id="IPR000719">
    <property type="entry name" value="Prot_kinase_dom"/>
</dbReference>
<evidence type="ECO:0000256" key="1">
    <source>
        <dbReference type="ARBA" id="ARBA00001946"/>
    </source>
</evidence>
<evidence type="ECO:0000256" key="8">
    <source>
        <dbReference type="PROSITE-ProRule" id="PRU00023"/>
    </source>
</evidence>
<keyword evidence="2" id="KW-0723">Serine/threonine-protein kinase</keyword>
<dbReference type="GO" id="GO:0043065">
    <property type="term" value="P:positive regulation of apoptotic process"/>
    <property type="evidence" value="ECO:0007669"/>
    <property type="project" value="TreeGrafter"/>
</dbReference>
<feature type="repeat" description="ANK" evidence="8">
    <location>
        <begin position="476"/>
        <end position="508"/>
    </location>
</feature>
<feature type="repeat" description="ANK" evidence="8">
    <location>
        <begin position="576"/>
        <end position="608"/>
    </location>
</feature>
<dbReference type="PROSITE" id="PS50297">
    <property type="entry name" value="ANK_REP_REGION"/>
    <property type="match status" value="5"/>
</dbReference>
<dbReference type="SMART" id="SM00220">
    <property type="entry name" value="S_TKc"/>
    <property type="match status" value="1"/>
</dbReference>
<organism evidence="12 13">
    <name type="scientific">Eptatretus burgeri</name>
    <name type="common">Inshore hagfish</name>
    <dbReference type="NCBI Taxonomy" id="7764"/>
    <lineage>
        <taxon>Eukaryota</taxon>
        <taxon>Metazoa</taxon>
        <taxon>Chordata</taxon>
        <taxon>Craniata</taxon>
        <taxon>Vertebrata</taxon>
        <taxon>Cyclostomata</taxon>
        <taxon>Myxini</taxon>
        <taxon>Myxiniformes</taxon>
        <taxon>Myxinidae</taxon>
        <taxon>Eptatretinae</taxon>
        <taxon>Eptatretus</taxon>
    </lineage>
</organism>
<dbReference type="PANTHER" id="PTHR24342">
    <property type="entry name" value="SERINE/THREONINE-PROTEIN KINASE 17"/>
    <property type="match status" value="1"/>
</dbReference>
<keyword evidence="6" id="KW-0418">Kinase</keyword>
<feature type="repeat" description="ANK" evidence="8">
    <location>
        <begin position="609"/>
        <end position="641"/>
    </location>
</feature>
<protein>
    <submittedName>
        <fullName evidence="12">Death-associated protein kinase 1</fullName>
    </submittedName>
</protein>
<evidence type="ECO:0000256" key="4">
    <source>
        <dbReference type="ARBA" id="ARBA00022737"/>
    </source>
</evidence>
<dbReference type="OMA" id="EPYHMAY"/>
<keyword evidence="8" id="KW-0040">ANK repeat</keyword>
<dbReference type="GO" id="GO:0005524">
    <property type="term" value="F:ATP binding"/>
    <property type="evidence" value="ECO:0007669"/>
    <property type="project" value="UniProtKB-KW"/>
</dbReference>
<dbReference type="PANTHER" id="PTHR24342:SF14">
    <property type="entry name" value="DEATH-ASSOCIATED PROTEIN KINASE DAPK-1"/>
    <property type="match status" value="1"/>
</dbReference>
<dbReference type="InterPro" id="IPR020859">
    <property type="entry name" value="ROC"/>
</dbReference>
<evidence type="ECO:0000313" key="13">
    <source>
        <dbReference type="Proteomes" id="UP000694388"/>
    </source>
</evidence>
<feature type="domain" description="Death" evidence="10">
    <location>
        <begin position="1290"/>
        <end position="1377"/>
    </location>
</feature>
<dbReference type="Pfam" id="PF13637">
    <property type="entry name" value="Ank_4"/>
    <property type="match status" value="1"/>
</dbReference>
<feature type="repeat" description="ANK" evidence="8">
    <location>
        <begin position="443"/>
        <end position="475"/>
    </location>
</feature>
<dbReference type="Pfam" id="PF00069">
    <property type="entry name" value="Pkinase"/>
    <property type="match status" value="1"/>
</dbReference>
<keyword evidence="5" id="KW-0547">Nucleotide-binding</keyword>
<dbReference type="FunFam" id="1.10.510.10:FF:000250">
    <property type="entry name" value="Death-associated protein kinase 3"/>
    <property type="match status" value="1"/>
</dbReference>
<dbReference type="Gene3D" id="1.20.5.460">
    <property type="entry name" value="Single helix bin"/>
    <property type="match status" value="1"/>
</dbReference>
<comment type="cofactor">
    <cofactor evidence="1">
        <name>Mg(2+)</name>
        <dbReference type="ChEBI" id="CHEBI:18420"/>
    </cofactor>
</comment>
<dbReference type="Gene3D" id="3.30.200.20">
    <property type="entry name" value="Phosphorylase Kinase, domain 1"/>
    <property type="match status" value="1"/>
</dbReference>
<feature type="repeat" description="ANK" evidence="8">
    <location>
        <begin position="410"/>
        <end position="442"/>
    </location>
</feature>
<dbReference type="Pfam" id="PF12796">
    <property type="entry name" value="Ank_2"/>
    <property type="match status" value="2"/>
</dbReference>
<dbReference type="InterPro" id="IPR036770">
    <property type="entry name" value="Ankyrin_rpt-contain_sf"/>
</dbReference>
<dbReference type="GO" id="GO:0005525">
    <property type="term" value="F:GTP binding"/>
    <property type="evidence" value="ECO:0007669"/>
    <property type="project" value="UniProtKB-KW"/>
</dbReference>
<name>A0A8C4N7E5_EPTBU</name>
<dbReference type="InterPro" id="IPR011029">
    <property type="entry name" value="DEATH-like_dom_sf"/>
</dbReference>
<dbReference type="InterPro" id="IPR011009">
    <property type="entry name" value="Kinase-like_dom_sf"/>
</dbReference>
<dbReference type="PROSITE" id="PS00108">
    <property type="entry name" value="PROTEIN_KINASE_ST"/>
    <property type="match status" value="1"/>
</dbReference>
<dbReference type="PROSITE" id="PS50011">
    <property type="entry name" value="PROTEIN_KINASE_DOM"/>
    <property type="match status" value="1"/>
</dbReference>
<dbReference type="PROSITE" id="PS50088">
    <property type="entry name" value="ANK_REPEAT"/>
    <property type="match status" value="7"/>
</dbReference>
<keyword evidence="7" id="KW-0067">ATP-binding</keyword>
<dbReference type="GO" id="GO:0035556">
    <property type="term" value="P:intracellular signal transduction"/>
    <property type="evidence" value="ECO:0007669"/>
    <property type="project" value="TreeGrafter"/>
</dbReference>
<dbReference type="GO" id="GO:0005634">
    <property type="term" value="C:nucleus"/>
    <property type="evidence" value="ECO:0007669"/>
    <property type="project" value="TreeGrafter"/>
</dbReference>
<dbReference type="Pfam" id="PF00531">
    <property type="entry name" value="Death"/>
    <property type="match status" value="1"/>
</dbReference>
<dbReference type="InterPro" id="IPR000488">
    <property type="entry name" value="Death_dom"/>
</dbReference>
<dbReference type="Ensembl" id="ENSEBUT00000002298.1">
    <property type="protein sequence ID" value="ENSEBUP00000001954.1"/>
    <property type="gene ID" value="ENSEBUG00000001406.1"/>
</dbReference>
<evidence type="ECO:0000259" key="11">
    <source>
        <dbReference type="PROSITE" id="PS51424"/>
    </source>
</evidence>
<evidence type="ECO:0000256" key="6">
    <source>
        <dbReference type="ARBA" id="ARBA00022777"/>
    </source>
</evidence>
<dbReference type="Gene3D" id="1.10.533.10">
    <property type="entry name" value="Death Domain, Fas"/>
    <property type="match status" value="1"/>
</dbReference>
<dbReference type="SUPFAM" id="SSF47986">
    <property type="entry name" value="DEATH domain"/>
    <property type="match status" value="1"/>
</dbReference>
<dbReference type="Proteomes" id="UP000694388">
    <property type="component" value="Unplaced"/>
</dbReference>
<dbReference type="InterPro" id="IPR008271">
    <property type="entry name" value="Ser/Thr_kinase_AS"/>
</dbReference>
<evidence type="ECO:0000259" key="9">
    <source>
        <dbReference type="PROSITE" id="PS50011"/>
    </source>
</evidence>
<dbReference type="GO" id="GO:0071345">
    <property type="term" value="P:cellular response to cytokine stimulus"/>
    <property type="evidence" value="ECO:0007669"/>
    <property type="project" value="UniProtKB-ARBA"/>
</dbReference>
<dbReference type="SMART" id="SM00005">
    <property type="entry name" value="DEATH"/>
    <property type="match status" value="1"/>
</dbReference>
<dbReference type="GeneTree" id="ENSGT00940000153424"/>
<feature type="domain" description="Roc" evidence="11">
    <location>
        <begin position="676"/>
        <end position="941"/>
    </location>
</feature>
<dbReference type="GO" id="GO:0004674">
    <property type="term" value="F:protein serine/threonine kinase activity"/>
    <property type="evidence" value="ECO:0007669"/>
    <property type="project" value="UniProtKB-KW"/>
</dbReference>
<dbReference type="SUPFAM" id="SSF48403">
    <property type="entry name" value="Ankyrin repeat"/>
    <property type="match status" value="1"/>
</dbReference>
<reference evidence="12" key="2">
    <citation type="submission" date="2025-09" db="UniProtKB">
        <authorList>
            <consortium name="Ensembl"/>
        </authorList>
    </citation>
    <scope>IDENTIFICATION</scope>
</reference>
<reference evidence="12" key="1">
    <citation type="submission" date="2025-08" db="UniProtKB">
        <authorList>
            <consortium name="Ensembl"/>
        </authorList>
    </citation>
    <scope>IDENTIFICATION</scope>
</reference>
<feature type="repeat" description="ANK" evidence="8">
    <location>
        <begin position="377"/>
        <end position="409"/>
    </location>
</feature>
<dbReference type="PROSITE" id="PS50017">
    <property type="entry name" value="DEATH_DOMAIN"/>
    <property type="match status" value="1"/>
</dbReference>
<dbReference type="Pfam" id="PF00023">
    <property type="entry name" value="Ank"/>
    <property type="match status" value="2"/>
</dbReference>
<dbReference type="Gene3D" id="1.25.40.20">
    <property type="entry name" value="Ankyrin repeat-containing domain"/>
    <property type="match status" value="3"/>
</dbReference>
<feature type="repeat" description="ANK" evidence="8">
    <location>
        <begin position="509"/>
        <end position="541"/>
    </location>
</feature>
<evidence type="ECO:0000256" key="5">
    <source>
        <dbReference type="ARBA" id="ARBA00022741"/>
    </source>
</evidence>
<keyword evidence="4" id="KW-0677">Repeat</keyword>
<accession>A0A8C4N7E5</accession>
<dbReference type="SMART" id="SM00248">
    <property type="entry name" value="ANK"/>
    <property type="match status" value="9"/>
</dbReference>
<sequence length="1414" mass="157942">MYSTTCFLSDPSNLLDYWDSHFAEVKRCREKASALEYAAKFIKKGRSGRSNKRGVPREEIEREVNILWQIKHPNIIALHDVFENETDIVLMLELVSGGELFDFLAEKDALSEEEATEFIKQMLNSVGYLHAKSIAHFDLKPENVMLLDRHVPNPYIKLIDFGLAHIIKEGVEFRHILGTPEFIAPEVVNYEPLGLPADMWSIGVITYVLLSGASPFLGDDKQETLTNISAVDYAFDEEYFDQTSDLAKDFIQKLLVKDPRKRMTVEECLAHPWIKPKDTTQALSRKASAVNMEKFKKFHARRKWKQSVRLINLCYRLSRSFLSRSNMNISKSNETLDEEDSFVARAVTHAINDDNLHGLRHLLESLKGYDINQPTKHGESAIHIAAACGNINILEFLVSKGARVDATDKHGANAVYWAARQGHVEAIRFLKERNCPLDVQDKSCETPMHVAARYGFVDVVEYLCQAGAIPNLQDQEMETALHCAAWHGYTTVSQVLCRAGWNPNLQNRDGETPLLSAATRGYRDIVHDLLESGAQLQIVDKNGWTALHHCIRRRHYDIAVHLLSRARCWADLGNRHGETPMHLASQDGSLPIVQALCQAGYRLDPQNKRGYTPLHLAAVHGHAEVVRQLCLAGANVDALTSVSTREMARKEQIHPTEHVGRADVQRTHFAAQLRPSNALLSRVKLKMLGFSGSGKSALVESLKCGLLRGLFLRQCRPRLLSLAPPTPSSPSLSSSITNLYPGCENVSVKSRSMMFEPIMRNRSRNFLVSPSKSTSFCFDEQSTRAINVQNTNVSGAGEFSIWEFSGNPVYFCSYDLFLADDTTAIHIVLFSLEATFEIQLTHLIFWLNFLKALRPVEEPFGNSNPLKVVLVATHADLVNCPRGHSGEFVYMPGAQLLRKVKHRFGTDLNISDRIFVLDATAAQSKDMKLLRSHLLELRTKSIAAEPCVSPLCECMLAALPSWRKACGSVQLMSWEHFAADMRNMNPLANAEQLAIVAKQLHCMGEVHVFQSDTVQDLVLMDPRWFGSCVLGRLLSADGLHGLSRYRGRFAPDELQAALCTDSAETDDLLQLLEAMGVCARDATKMLQHRWEEEREGSVYGGVRIVPAEHLTPFPVGFFHKLQAVLSRCFFQPMSSANGSETDAELRLWVGGARVASRGAEAFVLNVASVHAIEVRVHGPQLNRVMCLELLEFLCGTVETLAAGVMPGLATSRHYLSPQQLKEQVEPLMVYQPRDFQRARLQNDGRLSNTLGEYHEDFASVLCFGCPKLYGHGIFGLDLHISELSLHARRRLARLLDPPDATGKDWCLLAMRLGLCDLLPGLETTNRMQTCSPTDGTIIQWGKMEGHAVDAPKTIGVLVNELRDLGRRDAADMIVRLTPIFKINMEELGTGQYSPAQASSHTGTSCNSLYSALSR</sequence>
<dbReference type="SUPFAM" id="SSF52540">
    <property type="entry name" value="P-loop containing nucleoside triphosphate hydrolases"/>
    <property type="match status" value="1"/>
</dbReference>
<evidence type="ECO:0000256" key="7">
    <source>
        <dbReference type="ARBA" id="ARBA00022840"/>
    </source>
</evidence>
<keyword evidence="13" id="KW-1185">Reference proteome</keyword>